<gene>
    <name evidence="2" type="ORF">MJAP1_001788</name>
</gene>
<dbReference type="AlphaFoldDB" id="A0AAF0F2F1"/>
<proteinExistence type="predicted"/>
<feature type="region of interest" description="Disordered" evidence="1">
    <location>
        <begin position="113"/>
        <end position="140"/>
    </location>
</feature>
<accession>A0AAF0F2F1</accession>
<feature type="compositionally biased region" description="Basic and acidic residues" evidence="1">
    <location>
        <begin position="113"/>
        <end position="124"/>
    </location>
</feature>
<dbReference type="GeneID" id="85225437"/>
<dbReference type="EMBL" id="CP119959">
    <property type="protein sequence ID" value="WFD38824.1"/>
    <property type="molecule type" value="Genomic_DNA"/>
</dbReference>
<evidence type="ECO:0000256" key="1">
    <source>
        <dbReference type="SAM" id="MobiDB-lite"/>
    </source>
</evidence>
<keyword evidence="3" id="KW-1185">Reference proteome</keyword>
<protein>
    <submittedName>
        <fullName evidence="2">Uncharacterized protein</fullName>
    </submittedName>
</protein>
<dbReference type="RefSeq" id="XP_060121721.1">
    <property type="nucleotide sequence ID" value="XM_060265738.1"/>
</dbReference>
<dbReference type="Proteomes" id="UP001217754">
    <property type="component" value="Chromosome 2"/>
</dbReference>
<name>A0AAF0F2F1_9BASI</name>
<reference evidence="2" key="1">
    <citation type="submission" date="2023-03" db="EMBL/GenBank/DDBJ databases">
        <title>Mating type loci evolution in Malassezia.</title>
        <authorList>
            <person name="Coelho M.A."/>
        </authorList>
    </citation>
    <scope>NUCLEOTIDE SEQUENCE</scope>
    <source>
        <strain evidence="2">CBS 9431</strain>
    </source>
</reference>
<evidence type="ECO:0000313" key="2">
    <source>
        <dbReference type="EMBL" id="WFD38824.1"/>
    </source>
</evidence>
<sequence>MALQVERHRALQEILSHKGLPPELVCYILMLSDDARMLSVTRAEDQVYTNDANVCHLQTPPLPSKLVRHFLARVVVDTDSHDQGWSSDPMREWIGTYQGSYTWWELSLHRKDPEAPDADTREAEAPGPDDTSEADEANPMPGYTEVHRTHLTHNIHGSRDYRRHTITLERDHPILEDARPGDVLCLWARTQFMAWANFVRYARISVWLDWDA</sequence>
<evidence type="ECO:0000313" key="3">
    <source>
        <dbReference type="Proteomes" id="UP001217754"/>
    </source>
</evidence>
<organism evidence="2 3">
    <name type="scientific">Malassezia japonica</name>
    <dbReference type="NCBI Taxonomy" id="223818"/>
    <lineage>
        <taxon>Eukaryota</taxon>
        <taxon>Fungi</taxon>
        <taxon>Dikarya</taxon>
        <taxon>Basidiomycota</taxon>
        <taxon>Ustilaginomycotina</taxon>
        <taxon>Malasseziomycetes</taxon>
        <taxon>Malasseziales</taxon>
        <taxon>Malasseziaceae</taxon>
        <taxon>Malassezia</taxon>
    </lineage>
</organism>